<dbReference type="EMBL" id="BK015871">
    <property type="protein sequence ID" value="DAD70907.1"/>
    <property type="molecule type" value="Genomic_DNA"/>
</dbReference>
<reference evidence="1" key="1">
    <citation type="journal article" date="2021" name="Proc. Natl. Acad. Sci. U.S.A.">
        <title>A Catalog of Tens of Thousands of Viruses from Human Metagenomes Reveals Hidden Associations with Chronic Diseases.</title>
        <authorList>
            <person name="Tisza M.J."/>
            <person name="Buck C.B."/>
        </authorList>
    </citation>
    <scope>NUCLEOTIDE SEQUENCE</scope>
    <source>
        <strain evidence="1">Ctvok7</strain>
    </source>
</reference>
<organism evidence="1">
    <name type="scientific">Siphoviridae sp. ctvok7</name>
    <dbReference type="NCBI Taxonomy" id="2827596"/>
    <lineage>
        <taxon>Viruses</taxon>
        <taxon>Duplodnaviria</taxon>
        <taxon>Heunggongvirae</taxon>
        <taxon>Uroviricota</taxon>
        <taxon>Caudoviricetes</taxon>
    </lineage>
</organism>
<name>A0A8S5LM06_9CAUD</name>
<proteinExistence type="predicted"/>
<evidence type="ECO:0000313" key="1">
    <source>
        <dbReference type="EMBL" id="DAD70907.1"/>
    </source>
</evidence>
<sequence length="120" mass="13799">MTREEAIKLLKQYQGYDPMFPDGETLKHAFDLTDETVDTLLTALRPVSREQVEKSLAGCEYCEKHKINLVRIEMNYNDSPGSPKRLNPTRVPKFCPICGRPLTDEAVQMVIRRLEEMKNG</sequence>
<dbReference type="SUPFAM" id="SSF75712">
    <property type="entry name" value="Rad50 coiled-coil Zn hook"/>
    <property type="match status" value="1"/>
</dbReference>
<accession>A0A8S5LM06</accession>
<protein>
    <submittedName>
        <fullName evidence="1">Rad50 zinc hook motif</fullName>
    </submittedName>
</protein>